<evidence type="ECO:0000256" key="6">
    <source>
        <dbReference type="ARBA" id="ARBA00023134"/>
    </source>
</evidence>
<dbReference type="InterPro" id="IPR051161">
    <property type="entry name" value="Mannose-6P_isomerase_type2"/>
</dbReference>
<dbReference type="GO" id="GO:0005525">
    <property type="term" value="F:GTP binding"/>
    <property type="evidence" value="ECO:0007669"/>
    <property type="project" value="UniProtKB-KW"/>
</dbReference>
<keyword evidence="6" id="KW-0342">GTP-binding</keyword>
<dbReference type="CDD" id="cd02509">
    <property type="entry name" value="GDP-M1P_Guanylyltransferase"/>
    <property type="match status" value="1"/>
</dbReference>
<keyword evidence="4 10" id="KW-0548">Nucleotidyltransferase</keyword>
<dbReference type="GO" id="GO:0004475">
    <property type="term" value="F:mannose-1-phosphate guanylyltransferase (GTP) activity"/>
    <property type="evidence" value="ECO:0007669"/>
    <property type="project" value="UniProtKB-EC"/>
</dbReference>
<sequence>MAYSNNHLVIMAGGVGSRFWPMSTTSKPKQFIDVLGTGRSLLQLTFDRFEGVCVPENVWVVTSAAYKDLVSEQLPEIPQGNILCEPCRRNTAPCIAYVSWRIKAKDRNANIVVSPSDHIVMNAEEFRRVVKQCLNFASETDAIITLGMKPTRPETGYGYIQADLSSSSPRNKEIYRVDSFREKPDYDTATKYIKNKSYFWNAGIFIWNVNTIVNAFRIYQPSMSRIFESMLPLYGTSKEQDEIDKRFPECENISVDYAIMEKAEEIFVCPADFGWSDLGTWGSLLAQTKKDLYGNGVIGDNVSLYDTHNCIIHTLDKKKVVVQGLDGYIVAEKNDKLLICKLSEEQRIKQFSEGDI</sequence>
<dbReference type="Proteomes" id="UP000706891">
    <property type="component" value="Unassembled WGS sequence"/>
</dbReference>
<gene>
    <name evidence="10" type="ORF">H6A34_06240</name>
</gene>
<evidence type="ECO:0000256" key="1">
    <source>
        <dbReference type="ARBA" id="ARBA00006115"/>
    </source>
</evidence>
<keyword evidence="11" id="KW-1185">Reference proteome</keyword>
<evidence type="ECO:0000256" key="3">
    <source>
        <dbReference type="ARBA" id="ARBA00022679"/>
    </source>
</evidence>
<evidence type="ECO:0000313" key="11">
    <source>
        <dbReference type="Proteomes" id="UP000706891"/>
    </source>
</evidence>
<keyword evidence="5" id="KW-0547">Nucleotide-binding</keyword>
<dbReference type="Pfam" id="PF22640">
    <property type="entry name" value="ManC_GMP_beta-helix"/>
    <property type="match status" value="1"/>
</dbReference>
<name>A0A938WUH9_9BACT</name>
<evidence type="ECO:0000259" key="9">
    <source>
        <dbReference type="Pfam" id="PF22640"/>
    </source>
</evidence>
<dbReference type="InterPro" id="IPR049577">
    <property type="entry name" value="GMPP_N"/>
</dbReference>
<dbReference type="Pfam" id="PF00483">
    <property type="entry name" value="NTP_transferase"/>
    <property type="match status" value="1"/>
</dbReference>
<dbReference type="AlphaFoldDB" id="A0A938WUH9"/>
<dbReference type="SUPFAM" id="SSF159283">
    <property type="entry name" value="Guanosine diphospho-D-mannose pyrophosphorylase/mannose-6-phosphate isomerase linker domain"/>
    <property type="match status" value="1"/>
</dbReference>
<evidence type="ECO:0000256" key="7">
    <source>
        <dbReference type="ARBA" id="ARBA00047343"/>
    </source>
</evidence>
<dbReference type="InterPro" id="IPR005835">
    <property type="entry name" value="NTP_transferase_dom"/>
</dbReference>
<evidence type="ECO:0000256" key="4">
    <source>
        <dbReference type="ARBA" id="ARBA00022695"/>
    </source>
</evidence>
<dbReference type="RefSeq" id="WP_021949210.1">
    <property type="nucleotide sequence ID" value="NZ_JACJJG010000023.1"/>
</dbReference>
<dbReference type="InterPro" id="IPR029044">
    <property type="entry name" value="Nucleotide-diphossugar_trans"/>
</dbReference>
<dbReference type="InterPro" id="IPR054566">
    <property type="entry name" value="ManC/GMP-like_b-helix"/>
</dbReference>
<organism evidence="10 11">
    <name type="scientific">Marseilla massiliensis</name>
    <dbReference type="NCBI Taxonomy" id="1841864"/>
    <lineage>
        <taxon>Bacteria</taxon>
        <taxon>Pseudomonadati</taxon>
        <taxon>Bacteroidota</taxon>
        <taxon>Bacteroidia</taxon>
        <taxon>Bacteroidales</taxon>
        <taxon>Prevotellaceae</taxon>
        <taxon>Marseilla</taxon>
    </lineage>
</organism>
<comment type="catalytic activity">
    <reaction evidence="7">
        <text>alpha-D-mannose 1-phosphate + GTP + H(+) = GDP-alpha-D-mannose + diphosphate</text>
        <dbReference type="Rhea" id="RHEA:15229"/>
        <dbReference type="ChEBI" id="CHEBI:15378"/>
        <dbReference type="ChEBI" id="CHEBI:33019"/>
        <dbReference type="ChEBI" id="CHEBI:37565"/>
        <dbReference type="ChEBI" id="CHEBI:57527"/>
        <dbReference type="ChEBI" id="CHEBI:58409"/>
        <dbReference type="EC" id="2.7.7.13"/>
    </reaction>
</comment>
<dbReference type="PANTHER" id="PTHR46390:SF1">
    <property type="entry name" value="MANNOSE-1-PHOSPHATE GUANYLYLTRANSFERASE"/>
    <property type="match status" value="1"/>
</dbReference>
<comment type="similarity">
    <text evidence="1">Belongs to the mannose-6-phosphate isomerase type 2 family.</text>
</comment>
<dbReference type="Gene3D" id="3.90.550.10">
    <property type="entry name" value="Spore Coat Polysaccharide Biosynthesis Protein SpsA, Chain A"/>
    <property type="match status" value="1"/>
</dbReference>
<dbReference type="GO" id="GO:0009298">
    <property type="term" value="P:GDP-mannose biosynthetic process"/>
    <property type="evidence" value="ECO:0007669"/>
    <property type="project" value="TreeGrafter"/>
</dbReference>
<accession>A0A938WUH9</accession>
<dbReference type="PANTHER" id="PTHR46390">
    <property type="entry name" value="MANNOSE-1-PHOSPHATE GUANYLYLTRANSFERASE"/>
    <property type="match status" value="1"/>
</dbReference>
<dbReference type="EMBL" id="JACJJG010000023">
    <property type="protein sequence ID" value="MBM6673470.1"/>
    <property type="molecule type" value="Genomic_DNA"/>
</dbReference>
<protein>
    <recommendedName>
        <fullName evidence="2">mannose-1-phosphate guanylyltransferase</fullName>
        <ecNumber evidence="2">2.7.7.13</ecNumber>
    </recommendedName>
</protein>
<proteinExistence type="inferred from homology"/>
<evidence type="ECO:0000256" key="5">
    <source>
        <dbReference type="ARBA" id="ARBA00022741"/>
    </source>
</evidence>
<dbReference type="SUPFAM" id="SSF53448">
    <property type="entry name" value="Nucleotide-diphospho-sugar transferases"/>
    <property type="match status" value="1"/>
</dbReference>
<evidence type="ECO:0000313" key="10">
    <source>
        <dbReference type="EMBL" id="MBM6673470.1"/>
    </source>
</evidence>
<dbReference type="FunFam" id="3.90.550.10:FF:000046">
    <property type="entry name" value="Mannose-1-phosphate guanylyltransferase (GDP)"/>
    <property type="match status" value="1"/>
</dbReference>
<reference evidence="10" key="1">
    <citation type="submission" date="2020-08" db="EMBL/GenBank/DDBJ databases">
        <authorList>
            <person name="Cejkova D."/>
            <person name="Kubasova T."/>
            <person name="Jahodarova E."/>
            <person name="Rychlik I."/>
        </authorList>
    </citation>
    <scope>NUCLEOTIDE SEQUENCE</scope>
    <source>
        <strain evidence="10">An824</strain>
    </source>
</reference>
<comment type="caution">
    <text evidence="10">The sequence shown here is derived from an EMBL/GenBank/DDBJ whole genome shotgun (WGS) entry which is preliminary data.</text>
</comment>
<evidence type="ECO:0000256" key="2">
    <source>
        <dbReference type="ARBA" id="ARBA00012387"/>
    </source>
</evidence>
<reference evidence="10" key="2">
    <citation type="journal article" date="2021" name="Sci. Rep.">
        <title>The distribution of antibiotic resistance genes in chicken gut microbiota commensals.</title>
        <authorList>
            <person name="Juricova H."/>
            <person name="Matiasovicova J."/>
            <person name="Kubasova T."/>
            <person name="Cejkova D."/>
            <person name="Rychlik I."/>
        </authorList>
    </citation>
    <scope>NUCLEOTIDE SEQUENCE</scope>
    <source>
        <strain evidence="10">An824</strain>
    </source>
</reference>
<feature type="domain" description="MannoseP isomerase/GMP-like beta-helix" evidence="9">
    <location>
        <begin position="305"/>
        <end position="350"/>
    </location>
</feature>
<dbReference type="EC" id="2.7.7.13" evidence="2"/>
<feature type="domain" description="Nucleotidyl transferase" evidence="8">
    <location>
        <begin position="9"/>
        <end position="291"/>
    </location>
</feature>
<keyword evidence="3" id="KW-0808">Transferase</keyword>
<evidence type="ECO:0000259" key="8">
    <source>
        <dbReference type="Pfam" id="PF00483"/>
    </source>
</evidence>